<dbReference type="PANTHER" id="PTHR21666">
    <property type="entry name" value="PEPTIDASE-RELATED"/>
    <property type="match status" value="1"/>
</dbReference>
<dbReference type="SUPFAM" id="SSF51261">
    <property type="entry name" value="Duplicated hybrid motif"/>
    <property type="match status" value="1"/>
</dbReference>
<dbReference type="InterPro" id="IPR011055">
    <property type="entry name" value="Dup_hybrid_motif"/>
</dbReference>
<dbReference type="InterPro" id="IPR036779">
    <property type="entry name" value="LysM_dom_sf"/>
</dbReference>
<accession>A0A9D9ID61</accession>
<dbReference type="GO" id="GO:0004222">
    <property type="term" value="F:metalloendopeptidase activity"/>
    <property type="evidence" value="ECO:0007669"/>
    <property type="project" value="TreeGrafter"/>
</dbReference>
<name>A0A9D9ID61_9SPIO</name>
<comment type="caution">
    <text evidence="3">The sequence shown here is derived from an EMBL/GenBank/DDBJ whole genome shotgun (WGS) entry which is preliminary data.</text>
</comment>
<dbReference type="SMART" id="SM00257">
    <property type="entry name" value="LysM"/>
    <property type="match status" value="2"/>
</dbReference>
<protein>
    <submittedName>
        <fullName evidence="3">Peptidoglycan DD-metalloendopeptidase family protein</fullName>
    </submittedName>
</protein>
<gene>
    <name evidence="3" type="ORF">IAA72_10320</name>
</gene>
<dbReference type="Pfam" id="PF01551">
    <property type="entry name" value="Peptidase_M23"/>
    <property type="match status" value="1"/>
</dbReference>
<keyword evidence="1" id="KW-0812">Transmembrane</keyword>
<sequence>MGRYSYDDMPPEGYRENRGSRSRMSAFIALIGVLITLIAIVVYLLFTPRSDAPETDAAVVERTELAVRNPEVIAIPQSTESTASKPVEKADPVVEIKAASDDFSPVEKFSYTISAGDTLQSIASSYGIDVETIVSVNKLTGTDLIEGEVLSIPSVSGVLVTVEDGDTLDTIVRRRNPELSASDLAALNGKADTAVKTGEEIFVPSPGALERPVSRTFSSPLPGGTITAHYREYYNGNVVNGVVIASDPGSAVEAAADGRVIDKSFDKVYGRTVKILHDDGYVTSYSALERIESNITVGTNLERGDVIGAIGTSVRAFPEPALLFSLEQNSVSLDPELLTQF</sequence>
<dbReference type="PROSITE" id="PS51782">
    <property type="entry name" value="LYSM"/>
    <property type="match status" value="1"/>
</dbReference>
<dbReference type="InterPro" id="IPR016047">
    <property type="entry name" value="M23ase_b-sheet_dom"/>
</dbReference>
<feature type="domain" description="LysM" evidence="2">
    <location>
        <begin position="109"/>
        <end position="152"/>
    </location>
</feature>
<evidence type="ECO:0000313" key="3">
    <source>
        <dbReference type="EMBL" id="MBO8470160.1"/>
    </source>
</evidence>
<dbReference type="EMBL" id="JADIMF010000165">
    <property type="protein sequence ID" value="MBO8470160.1"/>
    <property type="molecule type" value="Genomic_DNA"/>
</dbReference>
<keyword evidence="1" id="KW-1133">Transmembrane helix</keyword>
<proteinExistence type="predicted"/>
<dbReference type="Gene3D" id="2.70.70.10">
    <property type="entry name" value="Glucose Permease (Domain IIA)"/>
    <property type="match status" value="1"/>
</dbReference>
<evidence type="ECO:0000259" key="2">
    <source>
        <dbReference type="PROSITE" id="PS51782"/>
    </source>
</evidence>
<dbReference type="Pfam" id="PF01476">
    <property type="entry name" value="LysM"/>
    <property type="match status" value="2"/>
</dbReference>
<dbReference type="PANTHER" id="PTHR21666:SF270">
    <property type="entry name" value="MUREIN HYDROLASE ACTIVATOR ENVC"/>
    <property type="match status" value="1"/>
</dbReference>
<dbReference type="Proteomes" id="UP000810292">
    <property type="component" value="Unassembled WGS sequence"/>
</dbReference>
<evidence type="ECO:0000256" key="1">
    <source>
        <dbReference type="SAM" id="Phobius"/>
    </source>
</evidence>
<dbReference type="InterPro" id="IPR018392">
    <property type="entry name" value="LysM"/>
</dbReference>
<feature type="transmembrane region" description="Helical" evidence="1">
    <location>
        <begin position="24"/>
        <end position="46"/>
    </location>
</feature>
<dbReference type="Gene3D" id="3.10.350.10">
    <property type="entry name" value="LysM domain"/>
    <property type="match status" value="2"/>
</dbReference>
<dbReference type="CDD" id="cd12797">
    <property type="entry name" value="M23_peptidase"/>
    <property type="match status" value="1"/>
</dbReference>
<dbReference type="AlphaFoldDB" id="A0A9D9ID61"/>
<evidence type="ECO:0000313" key="4">
    <source>
        <dbReference type="Proteomes" id="UP000810292"/>
    </source>
</evidence>
<dbReference type="CDD" id="cd00118">
    <property type="entry name" value="LysM"/>
    <property type="match status" value="1"/>
</dbReference>
<organism evidence="3 4">
    <name type="scientific">Candidatus Ornithospirochaeta stercoravium</name>
    <dbReference type="NCBI Taxonomy" id="2840897"/>
    <lineage>
        <taxon>Bacteria</taxon>
        <taxon>Pseudomonadati</taxon>
        <taxon>Spirochaetota</taxon>
        <taxon>Spirochaetia</taxon>
        <taxon>Spirochaetales</taxon>
        <taxon>Spirochaetaceae</taxon>
        <taxon>Spirochaetaceae incertae sedis</taxon>
        <taxon>Candidatus Ornithospirochaeta</taxon>
    </lineage>
</organism>
<reference evidence="3" key="1">
    <citation type="submission" date="2020-10" db="EMBL/GenBank/DDBJ databases">
        <authorList>
            <person name="Gilroy R."/>
        </authorList>
    </citation>
    <scope>NUCLEOTIDE SEQUENCE</scope>
    <source>
        <strain evidence="3">14700</strain>
    </source>
</reference>
<reference evidence="3" key="2">
    <citation type="journal article" date="2021" name="PeerJ">
        <title>Extensive microbial diversity within the chicken gut microbiome revealed by metagenomics and culture.</title>
        <authorList>
            <person name="Gilroy R."/>
            <person name="Ravi A."/>
            <person name="Getino M."/>
            <person name="Pursley I."/>
            <person name="Horton D.L."/>
            <person name="Alikhan N.F."/>
            <person name="Baker D."/>
            <person name="Gharbi K."/>
            <person name="Hall N."/>
            <person name="Watson M."/>
            <person name="Adriaenssens E.M."/>
            <person name="Foster-Nyarko E."/>
            <person name="Jarju S."/>
            <person name="Secka A."/>
            <person name="Antonio M."/>
            <person name="Oren A."/>
            <person name="Chaudhuri R.R."/>
            <person name="La Ragione R."/>
            <person name="Hildebrand F."/>
            <person name="Pallen M.J."/>
        </authorList>
    </citation>
    <scope>NUCLEOTIDE SEQUENCE</scope>
    <source>
        <strain evidence="3">14700</strain>
    </source>
</reference>
<dbReference type="InterPro" id="IPR050570">
    <property type="entry name" value="Cell_wall_metabolism_enzyme"/>
</dbReference>
<keyword evidence="1" id="KW-0472">Membrane</keyword>